<name>A0AAU7S619_9HYPH</name>
<protein>
    <submittedName>
        <fullName evidence="2">Uncharacterized protein</fullName>
    </submittedName>
</protein>
<geneLocation type="plasmid" evidence="2">
    <name>unnamed4</name>
</geneLocation>
<dbReference type="AlphaFoldDB" id="A0AAU7S619"/>
<reference evidence="2" key="1">
    <citation type="submission" date="2024-06" db="EMBL/GenBank/DDBJ databases">
        <authorList>
            <person name="Li T."/>
            <person name="Gao R."/>
        </authorList>
    </citation>
    <scope>NUCLEOTIDE SEQUENCE</scope>
    <source>
        <strain evidence="2">ZPR3</strain>
        <plasmid evidence="2">unnamed4</plasmid>
    </source>
</reference>
<dbReference type="RefSeq" id="WP_349963166.1">
    <property type="nucleotide sequence ID" value="NZ_CP157964.1"/>
</dbReference>
<evidence type="ECO:0000313" key="2">
    <source>
        <dbReference type="EMBL" id="XBT97907.1"/>
    </source>
</evidence>
<dbReference type="EMBL" id="CP157964">
    <property type="protein sequence ID" value="XBT97907.1"/>
    <property type="molecule type" value="Genomic_DNA"/>
</dbReference>
<feature type="compositionally biased region" description="Acidic residues" evidence="1">
    <location>
        <begin position="54"/>
        <end position="65"/>
    </location>
</feature>
<keyword evidence="2" id="KW-0614">Plasmid</keyword>
<accession>A0AAU7S619</accession>
<feature type="region of interest" description="Disordered" evidence="1">
    <location>
        <begin position="54"/>
        <end position="80"/>
    </location>
</feature>
<sequence length="80" mass="8777">MTEGPDNAEPLFQRLDDLVAEIIDRFANEGHGTATVIETLQDVIAKHRLAYDCDPDPAEDLEEPANDWPAAATPSTDVKE</sequence>
<proteinExistence type="predicted"/>
<evidence type="ECO:0000256" key="1">
    <source>
        <dbReference type="SAM" id="MobiDB-lite"/>
    </source>
</evidence>
<gene>
    <name evidence="2" type="ORF">ABM479_34990</name>
</gene>
<organism evidence="2">
    <name type="scientific">Rhizobium sp. ZPR3</name>
    <dbReference type="NCBI Taxonomy" id="3158967"/>
    <lineage>
        <taxon>Bacteria</taxon>
        <taxon>Pseudomonadati</taxon>
        <taxon>Pseudomonadota</taxon>
        <taxon>Alphaproteobacteria</taxon>
        <taxon>Hyphomicrobiales</taxon>
        <taxon>Rhizobiaceae</taxon>
        <taxon>Rhizobium/Agrobacterium group</taxon>
        <taxon>Rhizobium</taxon>
    </lineage>
</organism>